<evidence type="ECO:0000313" key="2">
    <source>
        <dbReference type="Proteomes" id="UP001163719"/>
    </source>
</evidence>
<evidence type="ECO:0000313" key="1">
    <source>
        <dbReference type="EMBL" id="MCW3159678.1"/>
    </source>
</evidence>
<keyword evidence="2" id="KW-1185">Reference proteome</keyword>
<comment type="caution">
    <text evidence="1">The sequence shown here is derived from an EMBL/GenBank/DDBJ whole genome shotgun (WGS) entry which is preliminary data.</text>
</comment>
<gene>
    <name evidence="1" type="ORF">OH806_00105</name>
</gene>
<dbReference type="Proteomes" id="UP001163719">
    <property type="component" value="Unassembled WGS sequence"/>
</dbReference>
<dbReference type="EMBL" id="JAPDHV010000001">
    <property type="protein sequence ID" value="MCW3159678.1"/>
    <property type="molecule type" value="Genomic_DNA"/>
</dbReference>
<accession>A0ABT3HIS2</accession>
<reference evidence="1" key="1">
    <citation type="submission" date="2022-10" db="EMBL/GenBank/DDBJ databases">
        <title>Chryseobacterium babae sp. nov. isolated from the gut of the beetle Oryctes rhinoceros, and Chryseobacterium kimseyorum sp. nov., isolated from a stick insect rearing cage.</title>
        <authorList>
            <person name="Shelomi M."/>
            <person name="Han C.-J."/>
            <person name="Chen W.-M."/>
            <person name="Chen H.-K."/>
            <person name="Liaw S.-J."/>
            <person name="Muhle E."/>
            <person name="Clermont D."/>
        </authorList>
    </citation>
    <scope>NUCLEOTIDE SEQUENCE</scope>
    <source>
        <strain evidence="1">WLa1L2M3</strain>
    </source>
</reference>
<protein>
    <submittedName>
        <fullName evidence="1">Uncharacterized protein</fullName>
    </submittedName>
</protein>
<sequence length="87" mass="10109">MEGQALKKILRVIGNEEKDSIRKEVAKEILKQTNCIQFFGNLLQYEGRGLKVNCMINSHAFFDKYYNEIEALRQLYEAENGEPVPIE</sequence>
<name>A0ABT3HIS2_9FLAO</name>
<proteinExistence type="predicted"/>
<dbReference type="RefSeq" id="WP_264741657.1">
    <property type="nucleotide sequence ID" value="NZ_JAPDHV010000001.1"/>
</dbReference>
<organism evidence="1 2">
    <name type="scientific">Chryseobacterium oryctis</name>
    <dbReference type="NCBI Taxonomy" id="2952618"/>
    <lineage>
        <taxon>Bacteria</taxon>
        <taxon>Pseudomonadati</taxon>
        <taxon>Bacteroidota</taxon>
        <taxon>Flavobacteriia</taxon>
        <taxon>Flavobacteriales</taxon>
        <taxon>Weeksellaceae</taxon>
        <taxon>Chryseobacterium group</taxon>
        <taxon>Chryseobacterium</taxon>
    </lineage>
</organism>